<dbReference type="Pfam" id="PF13432">
    <property type="entry name" value="TPR_16"/>
    <property type="match status" value="1"/>
</dbReference>
<sequence>METNLPALYLGVLLILLAAVGWFVFRQILRTRRIETALSRLQAKLKQEKGTAQEYFELGSIYLNKKLTTQAIPLLQKALKTAETDPTAITAPIYNALGYAYFVQDQYDLAIRNYKEALSQDPAYVTAANNLGHAYERKSLVTQALEAYEQALGADPNNAVAKRRANSLKKRIPA</sequence>
<evidence type="ECO:0000256" key="3">
    <source>
        <dbReference type="PROSITE-ProRule" id="PRU00339"/>
    </source>
</evidence>
<keyword evidence="4" id="KW-0812">Transmembrane</keyword>
<evidence type="ECO:0000256" key="1">
    <source>
        <dbReference type="ARBA" id="ARBA00022737"/>
    </source>
</evidence>
<dbReference type="Pfam" id="PF13181">
    <property type="entry name" value="TPR_8"/>
    <property type="match status" value="1"/>
</dbReference>
<dbReference type="EMBL" id="JAVMIP010000018">
    <property type="protein sequence ID" value="MDS3861910.1"/>
    <property type="molecule type" value="Genomic_DNA"/>
</dbReference>
<keyword evidence="1" id="KW-0677">Repeat</keyword>
<protein>
    <submittedName>
        <fullName evidence="5">Tetratricopeptide repeat protein</fullName>
    </submittedName>
</protein>
<feature type="transmembrane region" description="Helical" evidence="4">
    <location>
        <begin position="6"/>
        <end position="25"/>
    </location>
</feature>
<evidence type="ECO:0000313" key="5">
    <source>
        <dbReference type="EMBL" id="MDS3861910.1"/>
    </source>
</evidence>
<feature type="repeat" description="TPR" evidence="3">
    <location>
        <begin position="125"/>
        <end position="158"/>
    </location>
</feature>
<dbReference type="PROSITE" id="PS50005">
    <property type="entry name" value="TPR"/>
    <property type="match status" value="3"/>
</dbReference>
<dbReference type="PANTHER" id="PTHR44858:SF1">
    <property type="entry name" value="UDP-N-ACETYLGLUCOSAMINE--PEPTIDE N-ACETYLGLUCOSAMINYLTRANSFERASE SPINDLY-RELATED"/>
    <property type="match status" value="1"/>
</dbReference>
<dbReference type="AlphaFoldDB" id="A0AAE4FVX1"/>
<proteinExistence type="predicted"/>
<dbReference type="SMART" id="SM00028">
    <property type="entry name" value="TPR"/>
    <property type="match status" value="3"/>
</dbReference>
<gene>
    <name evidence="5" type="ORF">RIF25_13980</name>
</gene>
<dbReference type="PANTHER" id="PTHR44858">
    <property type="entry name" value="TETRATRICOPEPTIDE REPEAT PROTEIN 6"/>
    <property type="match status" value="1"/>
</dbReference>
<dbReference type="PROSITE" id="PS50293">
    <property type="entry name" value="TPR_REGION"/>
    <property type="match status" value="1"/>
</dbReference>
<dbReference type="InterPro" id="IPR050498">
    <property type="entry name" value="Ycf3"/>
</dbReference>
<accession>A0AAE4FVX1</accession>
<keyword evidence="4" id="KW-0472">Membrane</keyword>
<dbReference type="InterPro" id="IPR019734">
    <property type="entry name" value="TPR_rpt"/>
</dbReference>
<keyword evidence="2 3" id="KW-0802">TPR repeat</keyword>
<organism evidence="5 6">
    <name type="scientific">Pseudocalidococcus azoricus BACA0444</name>
    <dbReference type="NCBI Taxonomy" id="2918990"/>
    <lineage>
        <taxon>Bacteria</taxon>
        <taxon>Bacillati</taxon>
        <taxon>Cyanobacteriota</taxon>
        <taxon>Cyanophyceae</taxon>
        <taxon>Acaryochloridales</taxon>
        <taxon>Thermosynechococcaceae</taxon>
        <taxon>Pseudocalidococcus</taxon>
        <taxon>Pseudocalidococcus azoricus</taxon>
    </lineage>
</organism>
<dbReference type="RefSeq" id="WP_322879133.1">
    <property type="nucleotide sequence ID" value="NZ_JAVMIP010000018.1"/>
</dbReference>
<name>A0AAE4FVX1_9CYAN</name>
<evidence type="ECO:0000256" key="2">
    <source>
        <dbReference type="ARBA" id="ARBA00022803"/>
    </source>
</evidence>
<evidence type="ECO:0000313" key="6">
    <source>
        <dbReference type="Proteomes" id="UP001268256"/>
    </source>
</evidence>
<keyword evidence="6" id="KW-1185">Reference proteome</keyword>
<dbReference type="SUPFAM" id="SSF48452">
    <property type="entry name" value="TPR-like"/>
    <property type="match status" value="1"/>
</dbReference>
<feature type="repeat" description="TPR" evidence="3">
    <location>
        <begin position="52"/>
        <end position="85"/>
    </location>
</feature>
<reference evidence="6" key="1">
    <citation type="submission" date="2023-07" db="EMBL/GenBank/DDBJ databases">
        <authorList>
            <person name="Luz R."/>
            <person name="Cordeiro R."/>
            <person name="Fonseca A."/>
            <person name="Goncalves V."/>
        </authorList>
    </citation>
    <scope>NUCLEOTIDE SEQUENCE [LARGE SCALE GENOMIC DNA]</scope>
    <source>
        <strain evidence="6">BACA0444</strain>
    </source>
</reference>
<feature type="repeat" description="TPR" evidence="3">
    <location>
        <begin position="91"/>
        <end position="124"/>
    </location>
</feature>
<dbReference type="Proteomes" id="UP001268256">
    <property type="component" value="Unassembled WGS sequence"/>
</dbReference>
<comment type="caution">
    <text evidence="5">The sequence shown here is derived from an EMBL/GenBank/DDBJ whole genome shotgun (WGS) entry which is preliminary data.</text>
</comment>
<evidence type="ECO:0000256" key="4">
    <source>
        <dbReference type="SAM" id="Phobius"/>
    </source>
</evidence>
<keyword evidence="4" id="KW-1133">Transmembrane helix</keyword>
<dbReference type="Gene3D" id="1.25.40.10">
    <property type="entry name" value="Tetratricopeptide repeat domain"/>
    <property type="match status" value="1"/>
</dbReference>
<dbReference type="InterPro" id="IPR011990">
    <property type="entry name" value="TPR-like_helical_dom_sf"/>
</dbReference>